<sequence>MGSDAVSSYGWSSNQLLSEEEEADVPLFMKPLPITKVFGLRNKSWILTCRKERSELKEGRNKGLVIAKSLLRVTEWPPSRLKF</sequence>
<evidence type="ECO:0000313" key="2">
    <source>
        <dbReference type="Proteomes" id="UP000011115"/>
    </source>
</evidence>
<proteinExistence type="predicted"/>
<dbReference type="PaxDb" id="4113-PGSC0003DMT400096142"/>
<dbReference type="Gramene" id="PGSC0003DMT400096142">
    <property type="protein sequence ID" value="PGSC0003DMT400096142"/>
    <property type="gene ID" value="PGSC0003DMG400045713"/>
</dbReference>
<dbReference type="InParanoid" id="M1DXS9"/>
<dbReference type="AlphaFoldDB" id="M1DXS9"/>
<dbReference type="EnsemblPlants" id="PGSC0003DMT400096142">
    <property type="protein sequence ID" value="PGSC0003DMT400096142"/>
    <property type="gene ID" value="PGSC0003DMG400045713"/>
</dbReference>
<dbReference type="HOGENOM" id="CLU_2547063_0_0_1"/>
<dbReference type="Proteomes" id="UP000011115">
    <property type="component" value="Unassembled WGS sequence"/>
</dbReference>
<keyword evidence="2" id="KW-1185">Reference proteome</keyword>
<evidence type="ECO:0000313" key="1">
    <source>
        <dbReference type="EnsemblPlants" id="PGSC0003DMT400096142"/>
    </source>
</evidence>
<name>M1DXS9_SOLTU</name>
<accession>M1DXS9</accession>
<protein>
    <submittedName>
        <fullName evidence="1">Uncharacterized protein</fullName>
    </submittedName>
</protein>
<reference evidence="2" key="1">
    <citation type="journal article" date="2011" name="Nature">
        <title>Genome sequence and analysis of the tuber crop potato.</title>
        <authorList>
            <consortium name="The Potato Genome Sequencing Consortium"/>
        </authorList>
    </citation>
    <scope>NUCLEOTIDE SEQUENCE [LARGE SCALE GENOMIC DNA]</scope>
    <source>
        <strain evidence="2">cv. DM1-3 516 R44</strain>
    </source>
</reference>
<reference evidence="1" key="2">
    <citation type="submission" date="2015-06" db="UniProtKB">
        <authorList>
            <consortium name="EnsemblPlants"/>
        </authorList>
    </citation>
    <scope>IDENTIFICATION</scope>
    <source>
        <strain evidence="1">DM1-3 516 R44</strain>
    </source>
</reference>
<organism evidence="1 2">
    <name type="scientific">Solanum tuberosum</name>
    <name type="common">Potato</name>
    <dbReference type="NCBI Taxonomy" id="4113"/>
    <lineage>
        <taxon>Eukaryota</taxon>
        <taxon>Viridiplantae</taxon>
        <taxon>Streptophyta</taxon>
        <taxon>Embryophyta</taxon>
        <taxon>Tracheophyta</taxon>
        <taxon>Spermatophyta</taxon>
        <taxon>Magnoliopsida</taxon>
        <taxon>eudicotyledons</taxon>
        <taxon>Gunneridae</taxon>
        <taxon>Pentapetalae</taxon>
        <taxon>asterids</taxon>
        <taxon>lamiids</taxon>
        <taxon>Solanales</taxon>
        <taxon>Solanaceae</taxon>
        <taxon>Solanoideae</taxon>
        <taxon>Solaneae</taxon>
        <taxon>Solanum</taxon>
    </lineage>
</organism>